<dbReference type="PANTHER" id="PTHR42791">
    <property type="entry name" value="GNAT FAMILY ACETYLTRANSFERASE"/>
    <property type="match status" value="1"/>
</dbReference>
<proteinExistence type="predicted"/>
<dbReference type="PROSITE" id="PS51186">
    <property type="entry name" value="GNAT"/>
    <property type="match status" value="1"/>
</dbReference>
<dbReference type="PANTHER" id="PTHR42791:SF1">
    <property type="entry name" value="N-ACETYLTRANSFERASE DOMAIN-CONTAINING PROTEIN"/>
    <property type="match status" value="1"/>
</dbReference>
<dbReference type="SUPFAM" id="SSF55729">
    <property type="entry name" value="Acyl-CoA N-acyltransferases (Nat)"/>
    <property type="match status" value="1"/>
</dbReference>
<dbReference type="EMBL" id="VCQU01000002">
    <property type="protein sequence ID" value="NMN94562.1"/>
    <property type="molecule type" value="Genomic_DNA"/>
</dbReference>
<reference evidence="2 3" key="2">
    <citation type="submission" date="2020-06" db="EMBL/GenBank/DDBJ databases">
        <title>Antribacter stalactiti gen. nov., sp. nov., a new member of the family Nacardiaceae isolated from a cave.</title>
        <authorList>
            <person name="Kim I.S."/>
        </authorList>
    </citation>
    <scope>NUCLEOTIDE SEQUENCE [LARGE SCALE GENOMIC DNA]</scope>
    <source>
        <strain evidence="2 3">YC2-7</strain>
    </source>
</reference>
<accession>A0A848KCZ2</accession>
<reference evidence="2 3" key="1">
    <citation type="submission" date="2019-05" db="EMBL/GenBank/DDBJ databases">
        <authorList>
            <person name="Lee S.D."/>
        </authorList>
    </citation>
    <scope>NUCLEOTIDE SEQUENCE [LARGE SCALE GENOMIC DNA]</scope>
    <source>
        <strain evidence="2 3">YC2-7</strain>
    </source>
</reference>
<dbReference type="AlphaFoldDB" id="A0A848KCZ2"/>
<evidence type="ECO:0000313" key="3">
    <source>
        <dbReference type="Proteomes" id="UP000535543"/>
    </source>
</evidence>
<name>A0A848KCZ2_9NOCA</name>
<keyword evidence="2" id="KW-0808">Transferase</keyword>
<dbReference type="InterPro" id="IPR000182">
    <property type="entry name" value="GNAT_dom"/>
</dbReference>
<keyword evidence="3" id="KW-1185">Reference proteome</keyword>
<sequence length="199" mass="22214">MANVRAAQRNDIHDVAKALALAFQDDPVMTWMFPDDTMRSTRLPRLFAALARYQYLANSEVATADDGSIVGATLWAPPDGWQQSPLDELRQLPALVWAFGRRLGVGKEMSDLMKTHHPAEPHWYLSVIGTQPSIRGGGYGRSLMQSQLDRCDADHAPAYLESSKAENVPYYERFGFEVTGEVVVPGGGPTLWPMWRNPR</sequence>
<dbReference type="Gene3D" id="3.40.630.30">
    <property type="match status" value="1"/>
</dbReference>
<dbReference type="InterPro" id="IPR052523">
    <property type="entry name" value="Trichothecene_AcTrans"/>
</dbReference>
<dbReference type="Pfam" id="PF13673">
    <property type="entry name" value="Acetyltransf_10"/>
    <property type="match status" value="1"/>
</dbReference>
<comment type="caution">
    <text evidence="2">The sequence shown here is derived from an EMBL/GenBank/DDBJ whole genome shotgun (WGS) entry which is preliminary data.</text>
</comment>
<dbReference type="InterPro" id="IPR016181">
    <property type="entry name" value="Acyl_CoA_acyltransferase"/>
</dbReference>
<gene>
    <name evidence="2" type="ORF">FGL95_05865</name>
</gene>
<protein>
    <submittedName>
        <fullName evidence="2">GNAT family N-acetyltransferase</fullName>
    </submittedName>
</protein>
<dbReference type="GO" id="GO:0016747">
    <property type="term" value="F:acyltransferase activity, transferring groups other than amino-acyl groups"/>
    <property type="evidence" value="ECO:0007669"/>
    <property type="project" value="InterPro"/>
</dbReference>
<dbReference type="Proteomes" id="UP000535543">
    <property type="component" value="Unassembled WGS sequence"/>
</dbReference>
<dbReference type="RefSeq" id="WP_169585319.1">
    <property type="nucleotide sequence ID" value="NZ_VCQU01000002.1"/>
</dbReference>
<evidence type="ECO:0000259" key="1">
    <source>
        <dbReference type="PROSITE" id="PS51186"/>
    </source>
</evidence>
<feature type="domain" description="N-acetyltransferase" evidence="1">
    <location>
        <begin position="2"/>
        <end position="199"/>
    </location>
</feature>
<evidence type="ECO:0000313" key="2">
    <source>
        <dbReference type="EMBL" id="NMN94562.1"/>
    </source>
</evidence>
<organism evidence="2 3">
    <name type="scientific">Antrihabitans stalactiti</name>
    <dbReference type="NCBI Taxonomy" id="2584121"/>
    <lineage>
        <taxon>Bacteria</taxon>
        <taxon>Bacillati</taxon>
        <taxon>Actinomycetota</taxon>
        <taxon>Actinomycetes</taxon>
        <taxon>Mycobacteriales</taxon>
        <taxon>Nocardiaceae</taxon>
        <taxon>Antrihabitans</taxon>
    </lineage>
</organism>